<reference evidence="2 3" key="1">
    <citation type="journal article" date="2016" name="Sci. Rep.">
        <title>Evaluation of genetic diversity among strains of the human gut commensal Bifidobacterium adolescentis.</title>
        <authorList>
            <person name="Duranti S."/>
            <person name="Milani C."/>
            <person name="Lugli G.A."/>
            <person name="Mancabelli L."/>
            <person name="Turroni F."/>
            <person name="Ferrario C."/>
            <person name="Mangifesta M."/>
            <person name="Viappiani A."/>
            <person name="Sanchez B."/>
            <person name="Margolles A."/>
            <person name="van Sinderen D."/>
            <person name="Ventura M."/>
        </authorList>
    </citation>
    <scope>NUCLEOTIDE SEQUENCE [LARGE SCALE GENOMIC DNA]</scope>
    <source>
        <strain evidence="2 3">AL46-2</strain>
    </source>
</reference>
<dbReference type="AlphaFoldDB" id="A0A1X2ZIC5"/>
<gene>
    <name evidence="2" type="ORF">AL0462_1783</name>
</gene>
<dbReference type="EMBL" id="LNKH01000016">
    <property type="protein sequence ID" value="OSG94104.1"/>
    <property type="molecule type" value="Genomic_DNA"/>
</dbReference>
<dbReference type="Pfam" id="PF14393">
    <property type="entry name" value="DUF4422"/>
    <property type="match status" value="1"/>
</dbReference>
<evidence type="ECO:0000313" key="3">
    <source>
        <dbReference type="Proteomes" id="UP000193905"/>
    </source>
</evidence>
<organism evidence="2 3">
    <name type="scientific">Bifidobacterium adolescentis</name>
    <dbReference type="NCBI Taxonomy" id="1680"/>
    <lineage>
        <taxon>Bacteria</taxon>
        <taxon>Bacillati</taxon>
        <taxon>Actinomycetota</taxon>
        <taxon>Actinomycetes</taxon>
        <taxon>Bifidobacteriales</taxon>
        <taxon>Bifidobacteriaceae</taxon>
        <taxon>Bifidobacterium</taxon>
    </lineage>
</organism>
<comment type="caution">
    <text evidence="2">The sequence shown here is derived from an EMBL/GenBank/DDBJ whole genome shotgun (WGS) entry which is preliminary data.</text>
</comment>
<feature type="domain" description="DUF4422" evidence="1">
    <location>
        <begin position="7"/>
        <end position="229"/>
    </location>
</feature>
<dbReference type="GO" id="GO:0016740">
    <property type="term" value="F:transferase activity"/>
    <property type="evidence" value="ECO:0007669"/>
    <property type="project" value="UniProtKB-KW"/>
</dbReference>
<sequence>MACDITVAVATHKAYRMPTDGVYMPLQVGKALYPQVDLGMKCDNDGDNISSLNAQYSELTGLYWLWKNCSSRYQGLVHYRRHFAKSDSPKLYGNEDERFAAVAQRNDYETLLDDAEIIVPTERKYYIETVYSHYEHTMREGQLDATRKIIAESTPEYLDAFDVQMNRNSAHLFNMFIMRKDLLGEYCSWMFPIVGELTKRIDSSDYTPFELRYPGRISEILLDVWLNTKRYPYAEMPIVSSEPVDWMKKGTGFLMAKFVGKKYVKSC</sequence>
<dbReference type="RefSeq" id="WP_085381265.1">
    <property type="nucleotide sequence ID" value="NZ_JBKOHP010000034.1"/>
</dbReference>
<keyword evidence="2" id="KW-0808">Transferase</keyword>
<dbReference type="InterPro" id="IPR025536">
    <property type="entry name" value="DUF4422"/>
</dbReference>
<dbReference type="Proteomes" id="UP000193905">
    <property type="component" value="Unassembled WGS sequence"/>
</dbReference>
<protein>
    <submittedName>
        <fullName evidence="2">Glycosyl transferase</fullName>
    </submittedName>
</protein>
<accession>A0A1X2ZIC5</accession>
<proteinExistence type="predicted"/>
<evidence type="ECO:0000313" key="2">
    <source>
        <dbReference type="EMBL" id="OSG94104.1"/>
    </source>
</evidence>
<evidence type="ECO:0000259" key="1">
    <source>
        <dbReference type="Pfam" id="PF14393"/>
    </source>
</evidence>
<name>A0A1X2ZIC5_BIFAD</name>